<accession>A0ABY7AQS8</accession>
<dbReference type="SUPFAM" id="SSF89946">
    <property type="entry name" value="Hypothetical protein VC0424"/>
    <property type="match status" value="1"/>
</dbReference>
<dbReference type="InterPro" id="IPR036701">
    <property type="entry name" value="RraB-like_sf"/>
</dbReference>
<evidence type="ECO:0000313" key="4">
    <source>
        <dbReference type="EMBL" id="WAJ71026.1"/>
    </source>
</evidence>
<protein>
    <submittedName>
        <fullName evidence="4">Ribonuclease E inhibitor RraB</fullName>
    </submittedName>
</protein>
<feature type="domain" description="Regulator of ribonuclease activity B" evidence="3">
    <location>
        <begin position="11"/>
        <end position="110"/>
    </location>
</feature>
<dbReference type="EMBL" id="CP109965">
    <property type="protein sequence ID" value="WAJ71026.1"/>
    <property type="molecule type" value="Genomic_DNA"/>
</dbReference>
<evidence type="ECO:0000256" key="1">
    <source>
        <dbReference type="ARBA" id="ARBA00022490"/>
    </source>
</evidence>
<organism evidence="4 5">
    <name type="scientific">Catenovulum adriaticum</name>
    <dbReference type="NCBI Taxonomy" id="2984846"/>
    <lineage>
        <taxon>Bacteria</taxon>
        <taxon>Pseudomonadati</taxon>
        <taxon>Pseudomonadota</taxon>
        <taxon>Gammaproteobacteria</taxon>
        <taxon>Alteromonadales</taxon>
        <taxon>Alteromonadaceae</taxon>
        <taxon>Catenovulum</taxon>
    </lineage>
</organism>
<name>A0ABY7AQS8_9ALTE</name>
<dbReference type="InterPro" id="IPR016716">
    <property type="entry name" value="RraB"/>
</dbReference>
<keyword evidence="5" id="KW-1185">Reference proteome</keyword>
<dbReference type="PIRSF" id="PIRSF018193">
    <property type="entry name" value="UCP018193"/>
    <property type="match status" value="1"/>
</dbReference>
<dbReference type="NCBIfam" id="NF008393">
    <property type="entry name" value="PRK11191.1"/>
    <property type="match status" value="1"/>
</dbReference>
<evidence type="ECO:0000313" key="5">
    <source>
        <dbReference type="Proteomes" id="UP001163726"/>
    </source>
</evidence>
<dbReference type="Proteomes" id="UP001163726">
    <property type="component" value="Chromosome"/>
</dbReference>
<feature type="coiled-coil region" evidence="2">
    <location>
        <begin position="77"/>
        <end position="104"/>
    </location>
</feature>
<keyword evidence="1" id="KW-0963">Cytoplasm</keyword>
<evidence type="ECO:0000256" key="2">
    <source>
        <dbReference type="SAM" id="Coils"/>
    </source>
</evidence>
<dbReference type="InterPro" id="IPR009671">
    <property type="entry name" value="RraB_dom"/>
</dbReference>
<evidence type="ECO:0000259" key="3">
    <source>
        <dbReference type="Pfam" id="PF06877"/>
    </source>
</evidence>
<dbReference type="RefSeq" id="WP_268075490.1">
    <property type="nucleotide sequence ID" value="NZ_CP109965.1"/>
</dbReference>
<sequence length="117" mass="13518">MEYHDDPQAFNAWVIESLLEDGSDPDAVYEIEHHFSSNNFDMLEKAAVALFKLNYEVSDAEEFETDDGIEILAFDALGEVELDVEKLNQQTEQMEKIARQYNVEYDGWGTEYIPMPD</sequence>
<gene>
    <name evidence="4" type="primary">rraB</name>
    <name evidence="4" type="ORF">OLW01_04275</name>
</gene>
<dbReference type="Pfam" id="PF06877">
    <property type="entry name" value="RraB"/>
    <property type="match status" value="1"/>
</dbReference>
<reference evidence="4" key="1">
    <citation type="submission" date="2022-10" db="EMBL/GenBank/DDBJ databases">
        <title>Catenovulum adriacola sp. nov. isolated in the Harbour of Susak.</title>
        <authorList>
            <person name="Schoch T."/>
            <person name="Reich S.J."/>
            <person name="Stoeferle S."/>
            <person name="Flaiz M."/>
            <person name="Kazda M."/>
            <person name="Riedel C.U."/>
            <person name="Duerre P."/>
        </authorList>
    </citation>
    <scope>NUCLEOTIDE SEQUENCE</scope>
    <source>
        <strain evidence="4">TS8</strain>
    </source>
</reference>
<keyword evidence="2" id="KW-0175">Coiled coil</keyword>
<proteinExistence type="predicted"/>
<dbReference type="Gene3D" id="3.30.70.970">
    <property type="entry name" value="RraB-like"/>
    <property type="match status" value="1"/>
</dbReference>